<feature type="domain" description="Tr-type G" evidence="9">
    <location>
        <begin position="1"/>
        <end position="172"/>
    </location>
</feature>
<protein>
    <recommendedName>
        <fullName evidence="2">Selenocysteine-specific elongation factor</fullName>
    </recommendedName>
    <alternativeName>
        <fullName evidence="8">SelB translation factor</fullName>
    </alternativeName>
</protein>
<comment type="function">
    <text evidence="7">Translation factor necessary for the incorporation of selenocysteine into proteins. It probably replaces EF-Tu for the insertion of selenocysteine directed by the UGA codon. SelB binds GTP and GDP.</text>
</comment>
<dbReference type="SUPFAM" id="SSF50447">
    <property type="entry name" value="Translation proteins"/>
    <property type="match status" value="1"/>
</dbReference>
<dbReference type="CDD" id="cd15491">
    <property type="entry name" value="selB_III"/>
    <property type="match status" value="1"/>
</dbReference>
<dbReference type="Pfam" id="PF03144">
    <property type="entry name" value="GTP_EFTU_D2"/>
    <property type="match status" value="1"/>
</dbReference>
<dbReference type="PRINTS" id="PR00315">
    <property type="entry name" value="ELONGATNFCT"/>
</dbReference>
<reference evidence="10" key="1">
    <citation type="submission" date="2021-03" db="EMBL/GenBank/DDBJ databases">
        <title>Taxonomic study of Clostridium polyendosporum from meadow-gley soil under rice.</title>
        <authorList>
            <person name="Kobayashi H."/>
            <person name="Tanizawa Y."/>
            <person name="Yagura M."/>
        </authorList>
    </citation>
    <scope>NUCLEOTIDE SEQUENCE</scope>
    <source>
        <strain evidence="10">JCM 30710</strain>
    </source>
</reference>
<dbReference type="Pfam" id="PF09107">
    <property type="entry name" value="WHD_3rd_SelB"/>
    <property type="match status" value="1"/>
</dbReference>
<dbReference type="InterPro" id="IPR057335">
    <property type="entry name" value="Beta-barrel_SelB"/>
</dbReference>
<name>A0A919S273_9CLOT</name>
<dbReference type="Gene3D" id="1.10.10.10">
    <property type="entry name" value="Winged helix-like DNA-binding domain superfamily/Winged helix DNA-binding domain"/>
    <property type="match status" value="1"/>
</dbReference>
<dbReference type="Gene3D" id="2.40.30.10">
    <property type="entry name" value="Translation factors"/>
    <property type="match status" value="1"/>
</dbReference>
<accession>A0A919S273</accession>
<dbReference type="GO" id="GO:0001514">
    <property type="term" value="P:selenocysteine incorporation"/>
    <property type="evidence" value="ECO:0007669"/>
    <property type="project" value="InterPro"/>
</dbReference>
<keyword evidence="4" id="KW-0547">Nucleotide-binding</keyword>
<dbReference type="SUPFAM" id="SSF52540">
    <property type="entry name" value="P-loop containing nucleoside triphosphate hydrolases"/>
    <property type="match status" value="1"/>
</dbReference>
<evidence type="ECO:0000256" key="6">
    <source>
        <dbReference type="ARBA" id="ARBA00023134"/>
    </source>
</evidence>
<dbReference type="PROSITE" id="PS00301">
    <property type="entry name" value="G_TR_1"/>
    <property type="match status" value="1"/>
</dbReference>
<organism evidence="10 11">
    <name type="scientific">Clostridium polyendosporum</name>
    <dbReference type="NCBI Taxonomy" id="69208"/>
    <lineage>
        <taxon>Bacteria</taxon>
        <taxon>Bacillati</taxon>
        <taxon>Bacillota</taxon>
        <taxon>Clostridia</taxon>
        <taxon>Eubacteriales</taxon>
        <taxon>Clostridiaceae</taxon>
        <taxon>Clostridium</taxon>
    </lineage>
</organism>
<dbReference type="GO" id="GO:0003924">
    <property type="term" value="F:GTPase activity"/>
    <property type="evidence" value="ECO:0007669"/>
    <property type="project" value="InterPro"/>
</dbReference>
<dbReference type="InterPro" id="IPR009001">
    <property type="entry name" value="Transl_elong_EF1A/Init_IF2_C"/>
</dbReference>
<evidence type="ECO:0000256" key="1">
    <source>
        <dbReference type="ARBA" id="ARBA00004496"/>
    </source>
</evidence>
<dbReference type="SUPFAM" id="SSF50465">
    <property type="entry name" value="EF-Tu/eEF-1alpha/eIF2-gamma C-terminal domain"/>
    <property type="match status" value="1"/>
</dbReference>
<keyword evidence="5" id="KW-0648">Protein biosynthesis</keyword>
<dbReference type="InterPro" id="IPR004535">
    <property type="entry name" value="Transl_elong_SelB"/>
</dbReference>
<sequence>MKHVVIGTAGHIDHGKTTLIKAITGRDTDTLKEEKKRGISINLGFTYFDLPSGRRAGIIDVPGHEKFIKNMLAGVSSIDIVLLVVACDEGPMPQTIEHLEILDLLNIKKGIVVLTKKDLVDEEWISMLKEDIKEKLTGTFLEGSPMITVSSKSREGLGELIKEIDKATAEVDGKDRGGYFRLPVDRVFTISGFGTVVTGTIISGRIRVGDNIEVFPLEIEGKVRNIQVHEQNTDFAEAGQRCALNLSNIKNEELKRGNIISSPKSMEPSFIVDCKLKYLKSALKNLKNRQRIRVYHGTNELFGRVILLDKEELKPGEKGYIQLRLEKPLTSQRKDRIVIRSYSPVITIGGGVIIEPVSKKAKRFDESYLEQLKIKESGSLDSIVEKIIETLSESFPDVNDIKKALGRNEDFIEKILEQLSKEKRVIKLSSLDKSLYIHSRFLVNISDKIYIILNNFHKLNPLKIGMNKQELRSKIFGNKIKSKTFDEFLSLLVARDEIKLSGNFIALSNFFIKLTKDQNRIKEKLIDAFEKGGLQPRKFEELISEEKDKKSCGMVLNMLLDSGELIKLSEECIFSEAVYKNAQYVIIEKIKSQGFITTGEARDMWDTSRKFAVVLLEHFDTIKLTKRVDDKRVLN</sequence>
<proteinExistence type="predicted"/>
<dbReference type="Pfam" id="PF25461">
    <property type="entry name" value="Beta-barrel_SelB"/>
    <property type="match status" value="1"/>
</dbReference>
<dbReference type="InterPro" id="IPR036390">
    <property type="entry name" value="WH_DNA-bd_sf"/>
</dbReference>
<dbReference type="EMBL" id="BOPZ01000014">
    <property type="protein sequence ID" value="GIM29228.1"/>
    <property type="molecule type" value="Genomic_DNA"/>
</dbReference>
<dbReference type="InterPro" id="IPR015190">
    <property type="entry name" value="Elong_fac_SelB-wing-hlx_typ-2"/>
</dbReference>
<dbReference type="SUPFAM" id="SSF46785">
    <property type="entry name" value="Winged helix' DNA-binding domain"/>
    <property type="match status" value="3"/>
</dbReference>
<dbReference type="CDD" id="cd04171">
    <property type="entry name" value="SelB"/>
    <property type="match status" value="1"/>
</dbReference>
<dbReference type="InterPro" id="IPR036388">
    <property type="entry name" value="WH-like_DNA-bd_sf"/>
</dbReference>
<dbReference type="Gene3D" id="3.40.50.300">
    <property type="entry name" value="P-loop containing nucleotide triphosphate hydrolases"/>
    <property type="match status" value="1"/>
</dbReference>
<dbReference type="InterPro" id="IPR050055">
    <property type="entry name" value="EF-Tu_GTPase"/>
</dbReference>
<evidence type="ECO:0000256" key="8">
    <source>
        <dbReference type="ARBA" id="ARBA00031615"/>
    </source>
</evidence>
<dbReference type="NCBIfam" id="TIGR00231">
    <property type="entry name" value="small_GTP"/>
    <property type="match status" value="1"/>
</dbReference>
<dbReference type="Pfam" id="PF09106">
    <property type="entry name" value="WHD_2nd_SelB"/>
    <property type="match status" value="1"/>
</dbReference>
<dbReference type="GO" id="GO:0003746">
    <property type="term" value="F:translation elongation factor activity"/>
    <property type="evidence" value="ECO:0007669"/>
    <property type="project" value="InterPro"/>
</dbReference>
<comment type="subcellular location">
    <subcellularLocation>
        <location evidence="1">Cytoplasm</location>
    </subcellularLocation>
</comment>
<dbReference type="InterPro" id="IPR000795">
    <property type="entry name" value="T_Tr_GTP-bd_dom"/>
</dbReference>
<gene>
    <name evidence="10" type="primary">selB</name>
    <name evidence="10" type="ORF">CPJCM30710_18940</name>
</gene>
<evidence type="ECO:0000259" key="9">
    <source>
        <dbReference type="PROSITE" id="PS51722"/>
    </source>
</evidence>
<dbReference type="InterPro" id="IPR015191">
    <property type="entry name" value="SelB_WHD4"/>
</dbReference>
<evidence type="ECO:0000256" key="4">
    <source>
        <dbReference type="ARBA" id="ARBA00022741"/>
    </source>
</evidence>
<dbReference type="InterPro" id="IPR009000">
    <property type="entry name" value="Transl_B-barrel_sf"/>
</dbReference>
<dbReference type="InterPro" id="IPR004161">
    <property type="entry name" value="EFTu-like_2"/>
</dbReference>
<dbReference type="GO" id="GO:0003723">
    <property type="term" value="F:RNA binding"/>
    <property type="evidence" value="ECO:0007669"/>
    <property type="project" value="InterPro"/>
</dbReference>
<evidence type="ECO:0000256" key="2">
    <source>
        <dbReference type="ARBA" id="ARBA00015953"/>
    </source>
</evidence>
<dbReference type="PROSITE" id="PS51722">
    <property type="entry name" value="G_TR_2"/>
    <property type="match status" value="1"/>
</dbReference>
<evidence type="ECO:0000256" key="5">
    <source>
        <dbReference type="ARBA" id="ARBA00022917"/>
    </source>
</evidence>
<keyword evidence="3" id="KW-0963">Cytoplasm</keyword>
<dbReference type="InterPro" id="IPR005225">
    <property type="entry name" value="Small_GTP-bd"/>
</dbReference>
<dbReference type="PANTHER" id="PTHR43721">
    <property type="entry name" value="ELONGATION FACTOR TU-RELATED"/>
    <property type="match status" value="1"/>
</dbReference>
<dbReference type="NCBIfam" id="TIGR00475">
    <property type="entry name" value="selB"/>
    <property type="match status" value="1"/>
</dbReference>
<dbReference type="InterPro" id="IPR031157">
    <property type="entry name" value="G_TR_CS"/>
</dbReference>
<keyword evidence="11" id="KW-1185">Reference proteome</keyword>
<evidence type="ECO:0000256" key="3">
    <source>
        <dbReference type="ARBA" id="ARBA00022490"/>
    </source>
</evidence>
<dbReference type="PANTHER" id="PTHR43721:SF22">
    <property type="entry name" value="ELONGATION FACTOR TU, MITOCHONDRIAL"/>
    <property type="match status" value="1"/>
</dbReference>
<dbReference type="Gene3D" id="1.10.10.2770">
    <property type="match status" value="1"/>
</dbReference>
<dbReference type="Proteomes" id="UP000679179">
    <property type="component" value="Unassembled WGS sequence"/>
</dbReference>
<dbReference type="GO" id="GO:0005525">
    <property type="term" value="F:GTP binding"/>
    <property type="evidence" value="ECO:0007669"/>
    <property type="project" value="UniProtKB-KW"/>
</dbReference>
<evidence type="ECO:0000313" key="10">
    <source>
        <dbReference type="EMBL" id="GIM29228.1"/>
    </source>
</evidence>
<dbReference type="Pfam" id="PF00009">
    <property type="entry name" value="GTP_EFTU"/>
    <property type="match status" value="1"/>
</dbReference>
<keyword evidence="6" id="KW-0342">GTP-binding</keyword>
<evidence type="ECO:0000313" key="11">
    <source>
        <dbReference type="Proteomes" id="UP000679179"/>
    </source>
</evidence>
<dbReference type="GO" id="GO:0005737">
    <property type="term" value="C:cytoplasm"/>
    <property type="evidence" value="ECO:0007669"/>
    <property type="project" value="UniProtKB-SubCell"/>
</dbReference>
<evidence type="ECO:0000256" key="7">
    <source>
        <dbReference type="ARBA" id="ARBA00025526"/>
    </source>
</evidence>
<dbReference type="InterPro" id="IPR027417">
    <property type="entry name" value="P-loop_NTPase"/>
</dbReference>
<dbReference type="RefSeq" id="WP_212903932.1">
    <property type="nucleotide sequence ID" value="NZ_BOPZ01000014.1"/>
</dbReference>
<comment type="caution">
    <text evidence="10">The sequence shown here is derived from an EMBL/GenBank/DDBJ whole genome shotgun (WGS) entry which is preliminary data.</text>
</comment>
<dbReference type="CDD" id="cd03696">
    <property type="entry name" value="SelB_II"/>
    <property type="match status" value="1"/>
</dbReference>
<dbReference type="AlphaFoldDB" id="A0A919S273"/>
<dbReference type="FunFam" id="3.40.50.300:FF:001064">
    <property type="entry name" value="Selenocysteine-specific translation elongation factor"/>
    <property type="match status" value="1"/>
</dbReference>